<dbReference type="RefSeq" id="WP_010866437.1">
    <property type="nucleotide sequence ID" value="NC_000854.2"/>
</dbReference>
<keyword evidence="1" id="KW-0472">Membrane</keyword>
<organism evidence="2 3">
    <name type="scientific">Aeropyrum pernix (strain ATCC 700893 / DSM 11879 / JCM 9820 / NBRC 100138 / K1)</name>
    <dbReference type="NCBI Taxonomy" id="272557"/>
    <lineage>
        <taxon>Archaea</taxon>
        <taxon>Thermoproteota</taxon>
        <taxon>Thermoprotei</taxon>
        <taxon>Desulfurococcales</taxon>
        <taxon>Desulfurococcaceae</taxon>
        <taxon>Aeropyrum</taxon>
    </lineage>
</organism>
<evidence type="ECO:0000313" key="2">
    <source>
        <dbReference type="EMBL" id="BAA80545.1"/>
    </source>
</evidence>
<dbReference type="PIR" id="C72636">
    <property type="entry name" value="C72636"/>
</dbReference>
<dbReference type="KEGG" id="ape:APE_1546"/>
<evidence type="ECO:0000313" key="3">
    <source>
        <dbReference type="Proteomes" id="UP000002518"/>
    </source>
</evidence>
<feature type="transmembrane region" description="Helical" evidence="1">
    <location>
        <begin position="107"/>
        <end position="127"/>
    </location>
</feature>
<feature type="transmembrane region" description="Helical" evidence="1">
    <location>
        <begin position="77"/>
        <end position="95"/>
    </location>
</feature>
<dbReference type="AlphaFoldDB" id="Q9YBQ3"/>
<dbReference type="EMBL" id="BA000002">
    <property type="protein sequence ID" value="BAA80545.1"/>
    <property type="molecule type" value="Genomic_DNA"/>
</dbReference>
<sequence length="131" mass="14074">MALSYMLLQLIHVFAAILWAGAILNSLWLLARGRDSDLRLVLRFTGWPATLGVVVAGASGLAMAHLRGYPPLAHAKIGLYALLFIIGGYAHYRLAKSRGEGLDTVDRLLLFTAAVLTAALVVVGSMLRFGL</sequence>
<reference evidence="2 3" key="1">
    <citation type="journal article" date="1999" name="DNA Res.">
        <title>Complete genome sequence of an aerobic hyper-thermophilic crenarchaeon, Aeropyrum pernix K1.</title>
        <authorList>
            <person name="Kawarabayasi Y."/>
            <person name="Hino Y."/>
            <person name="Horikawa H."/>
            <person name="Yamazaki S."/>
            <person name="Haikawa Y."/>
            <person name="Jin-no K."/>
            <person name="Takahashi M."/>
            <person name="Sekine M."/>
            <person name="Baba S."/>
            <person name="Ankai A."/>
            <person name="Kosugi H."/>
            <person name="Hosoyama A."/>
            <person name="Fukui S."/>
            <person name="Nagai Y."/>
            <person name="Nishijima K."/>
            <person name="Nakazawa H."/>
            <person name="Takamiya M."/>
            <person name="Masuda S."/>
            <person name="Funahashi T."/>
            <person name="Tanaka T."/>
            <person name="Kudoh Y."/>
            <person name="Yamazaki J."/>
            <person name="Kushida N."/>
            <person name="Oguchi A."/>
            <person name="Aoki K."/>
            <person name="Kubota K."/>
            <person name="Nakamura Y."/>
            <person name="Nomura N."/>
            <person name="Sako Y."/>
            <person name="Kikuchi H."/>
        </authorList>
    </citation>
    <scope>NUCLEOTIDE SEQUENCE [LARGE SCALE GENOMIC DNA]</scope>
    <source>
        <strain evidence="3">ATCC 700893 / DSM 11879 / JCM 9820 / NBRC 100138 / K1</strain>
    </source>
</reference>
<dbReference type="Proteomes" id="UP000002518">
    <property type="component" value="Chromosome"/>
</dbReference>
<dbReference type="GeneID" id="1446085"/>
<feature type="transmembrane region" description="Helical" evidence="1">
    <location>
        <begin position="6"/>
        <end position="28"/>
    </location>
</feature>
<accession>Q9YBQ3</accession>
<gene>
    <name evidence="2" type="ordered locus">APE_1546</name>
</gene>
<name>Q9YBQ3_AERPE</name>
<protein>
    <recommendedName>
        <fullName evidence="4">Protoporphyrinogen IX oxidase</fullName>
    </recommendedName>
</protein>
<proteinExistence type="predicted"/>
<feature type="transmembrane region" description="Helical" evidence="1">
    <location>
        <begin position="40"/>
        <end position="65"/>
    </location>
</feature>
<keyword evidence="3" id="KW-1185">Reference proteome</keyword>
<dbReference type="eggNOG" id="arCOG14942">
    <property type="taxonomic scope" value="Archaea"/>
</dbReference>
<evidence type="ECO:0000256" key="1">
    <source>
        <dbReference type="SAM" id="Phobius"/>
    </source>
</evidence>
<keyword evidence="1" id="KW-1133">Transmembrane helix</keyword>
<evidence type="ECO:0008006" key="4">
    <source>
        <dbReference type="Google" id="ProtNLM"/>
    </source>
</evidence>
<dbReference type="EnsemblBacteria" id="BAA80545">
    <property type="protein sequence ID" value="BAA80545"/>
    <property type="gene ID" value="APE_1546"/>
</dbReference>
<keyword evidence="1" id="KW-0812">Transmembrane</keyword>